<keyword evidence="3" id="KW-0560">Oxidoreductase</keyword>
<dbReference type="GO" id="GO:0016121">
    <property type="term" value="P:carotene catabolic process"/>
    <property type="evidence" value="ECO:0007669"/>
    <property type="project" value="TreeGrafter"/>
</dbReference>
<dbReference type="PANTHER" id="PTHR10543:SF24">
    <property type="entry name" value="CAROTENOID ISOMEROOXYGENASE"/>
    <property type="match status" value="1"/>
</dbReference>
<evidence type="ECO:0000256" key="6">
    <source>
        <dbReference type="SAM" id="MobiDB-lite"/>
    </source>
</evidence>
<dbReference type="PANTHER" id="PTHR10543">
    <property type="entry name" value="BETA-CAROTENE DIOXYGENASE"/>
    <property type="match status" value="1"/>
</dbReference>
<feature type="region of interest" description="Disordered" evidence="6">
    <location>
        <begin position="35"/>
        <end position="54"/>
    </location>
</feature>
<keyword evidence="9" id="KW-1185">Reference proteome</keyword>
<feature type="binding site" evidence="5">
    <location>
        <position position="380"/>
    </location>
    <ligand>
        <name>Fe cation</name>
        <dbReference type="ChEBI" id="CHEBI:24875"/>
        <note>catalytic</note>
    </ligand>
</feature>
<comment type="caution">
    <text evidence="8">The sequence shown here is derived from an EMBL/GenBank/DDBJ whole genome shotgun (WGS) entry which is preliminary data.</text>
</comment>
<feature type="binding site" evidence="5">
    <location>
        <position position="585"/>
    </location>
    <ligand>
        <name>Fe cation</name>
        <dbReference type="ChEBI" id="CHEBI:24875"/>
        <note>catalytic</note>
    </ligand>
</feature>
<feature type="compositionally biased region" description="Low complexity" evidence="6">
    <location>
        <begin position="38"/>
        <end position="54"/>
    </location>
</feature>
<evidence type="ECO:0000256" key="2">
    <source>
        <dbReference type="ARBA" id="ARBA00022723"/>
    </source>
</evidence>
<sequence>MMGGLLQSSVFLAASCGLATSFAPHRSRRAYKPLPVSTQAPEQQQQQQQAEETATNVNFEEWIADAPEEITKWKPCPIADGGSIPSYVQGTLIRNGGGIWTAPNNNDEFSHIFDGFAKIHSYKIHNSQVECQSRFLQGAWYKAFLEKDKQSFPTGIGTGPVLDSTNKEPKLGMVRTLQALINSATIFDNTPVNIWDYQPHMKESDSSNKIKTIAALTDAPPRTTIDFNTMDTISSSTINPLASGAKGYELMETAHPMYSQAKMAAVGGEGVDTYNVAVELGLQGPSVTVVRETSQGERSIVASIPSIDGTPYIHSYGMSANYAMIVLQPLRLDPSPDRLLELGFLRAMTHVDQTRIIVVELTSGDVVLDKSIDEKVYFYHSISQAEIVNDQEGDGGVTVSLRLCAYKEPDQITGEHQFMRLEQAKKGREWRNKLHRGGKFCDINCNLLDQSVEVDWKDEIEQGYELPVTRYSRSFGSECISEKHPRYVYAFGAFALGSKDYDNWGLFKFDLEENKVSSYYQQDSVYLSEPIFVPNPDGETEDDGVLLSQAYFGKESETKLLVFDARNMEVMATVPTGMRAPLDFHGAWIPN</sequence>
<keyword evidence="4 5" id="KW-0408">Iron</keyword>
<evidence type="ECO:0000256" key="4">
    <source>
        <dbReference type="ARBA" id="ARBA00023004"/>
    </source>
</evidence>
<organism evidence="8 9">
    <name type="scientific">Skeletonema marinoi</name>
    <dbReference type="NCBI Taxonomy" id="267567"/>
    <lineage>
        <taxon>Eukaryota</taxon>
        <taxon>Sar</taxon>
        <taxon>Stramenopiles</taxon>
        <taxon>Ochrophyta</taxon>
        <taxon>Bacillariophyta</taxon>
        <taxon>Coscinodiscophyceae</taxon>
        <taxon>Thalassiosirophycidae</taxon>
        <taxon>Thalassiosirales</taxon>
        <taxon>Skeletonemataceae</taxon>
        <taxon>Skeletonema</taxon>
        <taxon>Skeletonema marinoi-dohrnii complex</taxon>
    </lineage>
</organism>
<dbReference type="Proteomes" id="UP001224775">
    <property type="component" value="Unassembled WGS sequence"/>
</dbReference>
<dbReference type="InterPro" id="IPR004294">
    <property type="entry name" value="Carotenoid_Oase"/>
</dbReference>
<keyword evidence="7" id="KW-0732">Signal</keyword>
<reference evidence="8" key="1">
    <citation type="submission" date="2023-06" db="EMBL/GenBank/DDBJ databases">
        <title>Survivors Of The Sea: Transcriptome response of Skeletonema marinoi to long-term dormancy.</title>
        <authorList>
            <person name="Pinder M.I.M."/>
            <person name="Kourtchenko O."/>
            <person name="Robertson E.K."/>
            <person name="Larsson T."/>
            <person name="Maumus F."/>
            <person name="Osuna-Cruz C.M."/>
            <person name="Vancaester E."/>
            <person name="Stenow R."/>
            <person name="Vandepoele K."/>
            <person name="Ploug H."/>
            <person name="Bruchert V."/>
            <person name="Godhe A."/>
            <person name="Topel M."/>
        </authorList>
    </citation>
    <scope>NUCLEOTIDE SEQUENCE</scope>
    <source>
        <strain evidence="8">R05AC</strain>
    </source>
</reference>
<dbReference type="EMBL" id="JATAAI010000010">
    <property type="protein sequence ID" value="KAK1742851.1"/>
    <property type="molecule type" value="Genomic_DNA"/>
</dbReference>
<dbReference type="GO" id="GO:0010436">
    <property type="term" value="F:carotenoid dioxygenase activity"/>
    <property type="evidence" value="ECO:0007669"/>
    <property type="project" value="TreeGrafter"/>
</dbReference>
<evidence type="ECO:0000256" key="5">
    <source>
        <dbReference type="PIRSR" id="PIRSR604294-1"/>
    </source>
</evidence>
<accession>A0AAD8YAH3</accession>
<comment type="cofactor">
    <cofactor evidence="5">
        <name>Fe(2+)</name>
        <dbReference type="ChEBI" id="CHEBI:29033"/>
    </cofactor>
    <text evidence="5">Binds 1 Fe(2+) ion per subunit.</text>
</comment>
<dbReference type="AlphaFoldDB" id="A0AAD8YAH3"/>
<protein>
    <submittedName>
        <fullName evidence="8">Carotenoid oxygenase family protein</fullName>
    </submittedName>
</protein>
<name>A0AAD8YAH3_9STRA</name>
<feature type="signal peptide" evidence="7">
    <location>
        <begin position="1"/>
        <end position="21"/>
    </location>
</feature>
<evidence type="ECO:0000256" key="1">
    <source>
        <dbReference type="ARBA" id="ARBA00006787"/>
    </source>
</evidence>
<feature type="binding site" evidence="5">
    <location>
        <position position="255"/>
    </location>
    <ligand>
        <name>Fe cation</name>
        <dbReference type="ChEBI" id="CHEBI:24875"/>
        <note>catalytic</note>
    </ligand>
</feature>
<feature type="binding site" evidence="5">
    <location>
        <position position="314"/>
    </location>
    <ligand>
        <name>Fe cation</name>
        <dbReference type="ChEBI" id="CHEBI:24875"/>
        <note>catalytic</note>
    </ligand>
</feature>
<keyword evidence="2 5" id="KW-0479">Metal-binding</keyword>
<evidence type="ECO:0000313" key="8">
    <source>
        <dbReference type="EMBL" id="KAK1742851.1"/>
    </source>
</evidence>
<evidence type="ECO:0000313" key="9">
    <source>
        <dbReference type="Proteomes" id="UP001224775"/>
    </source>
</evidence>
<comment type="similarity">
    <text evidence="1">Belongs to the carotenoid oxygenase family.</text>
</comment>
<evidence type="ECO:0000256" key="3">
    <source>
        <dbReference type="ARBA" id="ARBA00023002"/>
    </source>
</evidence>
<dbReference type="GO" id="GO:0046872">
    <property type="term" value="F:metal ion binding"/>
    <property type="evidence" value="ECO:0007669"/>
    <property type="project" value="UniProtKB-KW"/>
</dbReference>
<feature type="chain" id="PRO_5042177364" evidence="7">
    <location>
        <begin position="22"/>
        <end position="591"/>
    </location>
</feature>
<dbReference type="Pfam" id="PF03055">
    <property type="entry name" value="RPE65"/>
    <property type="match status" value="1"/>
</dbReference>
<evidence type="ECO:0000256" key="7">
    <source>
        <dbReference type="SAM" id="SignalP"/>
    </source>
</evidence>
<gene>
    <name evidence="8" type="ORF">QTG54_006448</name>
</gene>
<proteinExistence type="inferred from homology"/>